<feature type="compositionally biased region" description="Basic and acidic residues" evidence="1">
    <location>
        <begin position="94"/>
        <end position="103"/>
    </location>
</feature>
<proteinExistence type="predicted"/>
<dbReference type="Proteomes" id="UP001055712">
    <property type="component" value="Unassembled WGS sequence"/>
</dbReference>
<keyword evidence="2" id="KW-0812">Transmembrane</keyword>
<keyword evidence="4" id="KW-1185">Reference proteome</keyword>
<evidence type="ECO:0000256" key="2">
    <source>
        <dbReference type="SAM" id="Phobius"/>
    </source>
</evidence>
<organism evidence="3 4">
    <name type="scientific">Chlorella vulgaris</name>
    <name type="common">Green alga</name>
    <dbReference type="NCBI Taxonomy" id="3077"/>
    <lineage>
        <taxon>Eukaryota</taxon>
        <taxon>Viridiplantae</taxon>
        <taxon>Chlorophyta</taxon>
        <taxon>core chlorophytes</taxon>
        <taxon>Trebouxiophyceae</taxon>
        <taxon>Chlorellales</taxon>
        <taxon>Chlorellaceae</taxon>
        <taxon>Chlorella clade</taxon>
        <taxon>Chlorella</taxon>
    </lineage>
</organism>
<dbReference type="AlphaFoldDB" id="A0A9D4TX28"/>
<keyword evidence="2" id="KW-0472">Membrane</keyword>
<name>A0A9D4TX28_CHLVU</name>
<dbReference type="EMBL" id="SIDB01000002">
    <property type="protein sequence ID" value="KAI3436722.1"/>
    <property type="molecule type" value="Genomic_DNA"/>
</dbReference>
<reference evidence="3" key="1">
    <citation type="journal article" date="2019" name="Plant J.">
        <title>Chlorella vulgaris genome assembly and annotation reveals the molecular basis for metabolic acclimation to high light conditions.</title>
        <authorList>
            <person name="Cecchin M."/>
            <person name="Marcolungo L."/>
            <person name="Rossato M."/>
            <person name="Girolomoni L."/>
            <person name="Cosentino E."/>
            <person name="Cuine S."/>
            <person name="Li-Beisson Y."/>
            <person name="Delledonne M."/>
            <person name="Ballottari M."/>
        </authorList>
    </citation>
    <scope>NUCLEOTIDE SEQUENCE</scope>
    <source>
        <strain evidence="3">211/11P</strain>
    </source>
</reference>
<sequence>MPAIPPLYLPKRIWNFPGAYVVIAMTAVATSAAVYSAVHFIKDSPDFNWRKDLRADEEQESEWLRERAQQNQNSIYRKLASLRDRTVPGGPDGQMKDTRIWRI</sequence>
<reference evidence="3" key="2">
    <citation type="submission" date="2020-11" db="EMBL/GenBank/DDBJ databases">
        <authorList>
            <person name="Cecchin M."/>
            <person name="Marcolungo L."/>
            <person name="Rossato M."/>
            <person name="Girolomoni L."/>
            <person name="Cosentino E."/>
            <person name="Cuine S."/>
            <person name="Li-Beisson Y."/>
            <person name="Delledonne M."/>
            <person name="Ballottari M."/>
        </authorList>
    </citation>
    <scope>NUCLEOTIDE SEQUENCE</scope>
    <source>
        <strain evidence="3">211/11P</strain>
        <tissue evidence="3">Whole cell</tissue>
    </source>
</reference>
<accession>A0A9D4TX28</accession>
<comment type="caution">
    <text evidence="3">The sequence shown here is derived from an EMBL/GenBank/DDBJ whole genome shotgun (WGS) entry which is preliminary data.</text>
</comment>
<evidence type="ECO:0000256" key="1">
    <source>
        <dbReference type="SAM" id="MobiDB-lite"/>
    </source>
</evidence>
<feature type="transmembrane region" description="Helical" evidence="2">
    <location>
        <begin position="20"/>
        <end position="41"/>
    </location>
</feature>
<dbReference type="OrthoDB" id="509546at2759"/>
<protein>
    <submittedName>
        <fullName evidence="3">Uncharacterized protein</fullName>
    </submittedName>
</protein>
<keyword evidence="2" id="KW-1133">Transmembrane helix</keyword>
<evidence type="ECO:0000313" key="4">
    <source>
        <dbReference type="Proteomes" id="UP001055712"/>
    </source>
</evidence>
<evidence type="ECO:0000313" key="3">
    <source>
        <dbReference type="EMBL" id="KAI3436722.1"/>
    </source>
</evidence>
<gene>
    <name evidence="3" type="ORF">D9Q98_006137</name>
</gene>
<feature type="region of interest" description="Disordered" evidence="1">
    <location>
        <begin position="84"/>
        <end position="103"/>
    </location>
</feature>